<reference evidence="1" key="1">
    <citation type="journal article" date="2014" name="BMC Genomics">
        <title>Characterizing the developmental transcriptome of the oriental fruit fly, Bactrocera dorsalis (Diptera: Tephritidae) through comparative genomic analysis with Drosophila melanogaster utilizing modENCODE datasets.</title>
        <authorList>
            <person name="Geib S.M."/>
            <person name="Calla B."/>
            <person name="Hall B."/>
            <person name="Hou S."/>
            <person name="Manoukis N.C."/>
        </authorList>
    </citation>
    <scope>NUCLEOTIDE SEQUENCE</scope>
    <source>
        <strain evidence="1">Punador</strain>
    </source>
</reference>
<dbReference type="GO" id="GO:0016301">
    <property type="term" value="F:kinase activity"/>
    <property type="evidence" value="ECO:0007669"/>
    <property type="project" value="UniProtKB-KW"/>
</dbReference>
<sequence>MNQHLHSPTKLTEFARDFEDEETESILDRFVNKIQNVYNQSYNTVNEVANSGADGVSPVQVSKPCLYADENIDATGNASISHQNSNSSINTLSINTNSPNKTNNLNKNIDKCCSTIKNKTIDESKNETEEQVLGLRNESSEGRTMVNVLKRMSNLMATKNRSTKL</sequence>
<dbReference type="AlphaFoldDB" id="A0A034VB90"/>
<name>A0A034VB90_BACDO</name>
<dbReference type="OrthoDB" id="158357at2759"/>
<keyword evidence="1" id="KW-0418">Kinase</keyword>
<organism evidence="1">
    <name type="scientific">Bactrocera dorsalis</name>
    <name type="common">Oriental fruit fly</name>
    <name type="synonym">Dacus dorsalis</name>
    <dbReference type="NCBI Taxonomy" id="27457"/>
    <lineage>
        <taxon>Eukaryota</taxon>
        <taxon>Metazoa</taxon>
        <taxon>Ecdysozoa</taxon>
        <taxon>Arthropoda</taxon>
        <taxon>Hexapoda</taxon>
        <taxon>Insecta</taxon>
        <taxon>Pterygota</taxon>
        <taxon>Neoptera</taxon>
        <taxon>Endopterygota</taxon>
        <taxon>Diptera</taxon>
        <taxon>Brachycera</taxon>
        <taxon>Muscomorpha</taxon>
        <taxon>Tephritoidea</taxon>
        <taxon>Tephritidae</taxon>
        <taxon>Bactrocera</taxon>
        <taxon>Bactrocera</taxon>
    </lineage>
</organism>
<evidence type="ECO:0000313" key="1">
    <source>
        <dbReference type="EMBL" id="JAC38808.1"/>
    </source>
</evidence>
<accession>A0A034VB90</accession>
<keyword evidence="1" id="KW-0808">Transferase</keyword>
<gene>
    <name evidence="1" type="primary">FYV1</name>
</gene>
<proteinExistence type="predicted"/>
<protein>
    <submittedName>
        <fullName evidence="1">Putative 1-phosphatidylinositol 3-phosphate 5-kinase</fullName>
    </submittedName>
</protein>
<dbReference type="EMBL" id="GAKP01020144">
    <property type="protein sequence ID" value="JAC38808.1"/>
    <property type="molecule type" value="Transcribed_RNA"/>
</dbReference>